<reference evidence="1" key="1">
    <citation type="journal article" date="2014" name="Int. J. Syst. Evol. Microbiol.">
        <title>Complete genome sequence of Corynebacterium casei LMG S-19264T (=DSM 44701T), isolated from a smear-ripened cheese.</title>
        <authorList>
            <consortium name="US DOE Joint Genome Institute (JGI-PGF)"/>
            <person name="Walter F."/>
            <person name="Albersmeier A."/>
            <person name="Kalinowski J."/>
            <person name="Ruckert C."/>
        </authorList>
    </citation>
    <scope>NUCLEOTIDE SEQUENCE</scope>
    <source>
        <strain evidence="1">KCTC 12870</strain>
    </source>
</reference>
<protein>
    <recommendedName>
        <fullName evidence="3">DUF1573 domain-containing protein</fullName>
    </recommendedName>
</protein>
<keyword evidence="2" id="KW-1185">Reference proteome</keyword>
<reference evidence="1" key="2">
    <citation type="submission" date="2020-09" db="EMBL/GenBank/DDBJ databases">
        <authorList>
            <person name="Sun Q."/>
            <person name="Kim S."/>
        </authorList>
    </citation>
    <scope>NUCLEOTIDE SEQUENCE</scope>
    <source>
        <strain evidence="1">KCTC 12870</strain>
    </source>
</reference>
<name>A0A8J3DIH2_9BACT</name>
<organism evidence="1 2">
    <name type="scientific">Cerasicoccus arenae</name>
    <dbReference type="NCBI Taxonomy" id="424488"/>
    <lineage>
        <taxon>Bacteria</taxon>
        <taxon>Pseudomonadati</taxon>
        <taxon>Verrucomicrobiota</taxon>
        <taxon>Opitutia</taxon>
        <taxon>Puniceicoccales</taxon>
        <taxon>Cerasicoccaceae</taxon>
        <taxon>Cerasicoccus</taxon>
    </lineage>
</organism>
<proteinExistence type="predicted"/>
<dbReference type="PANTHER" id="PTHR37833">
    <property type="entry name" value="LIPOPROTEIN-RELATED"/>
    <property type="match status" value="1"/>
</dbReference>
<dbReference type="InterPro" id="IPR011467">
    <property type="entry name" value="DUF1573"/>
</dbReference>
<evidence type="ECO:0000313" key="2">
    <source>
        <dbReference type="Proteomes" id="UP000642829"/>
    </source>
</evidence>
<comment type="caution">
    <text evidence="1">The sequence shown here is derived from an EMBL/GenBank/DDBJ whole genome shotgun (WGS) entry which is preliminary data.</text>
</comment>
<sequence length="250" mass="27311">MVFIALNKYSSITVYMLFQTANILLLPTAALGKLCRTLLILVIAQQLAPDLSAKLIFSVTSISDKAELGAEKYPFTFAFKNDGDQSVEITRVKTSCGCTTAELDKKIYKPGEIGEIKGVFNIGKRQGVQKKTVTVFTNNLGQPEIKLGLDVTVPKLLEIKPGLLVWHLDSSPDPKTIQILPGDASVDISSIKCESDAFAVQLMPMEDVARGYEILVAPSNMDETQRAVIKIFASIEGSEPKTYFAHALIK</sequence>
<gene>
    <name evidence="1" type="ORF">GCM10007047_24510</name>
</gene>
<dbReference type="RefSeq" id="WP_189515594.1">
    <property type="nucleotide sequence ID" value="NZ_BMXG01000016.1"/>
</dbReference>
<evidence type="ECO:0000313" key="1">
    <source>
        <dbReference type="EMBL" id="GHC06601.1"/>
    </source>
</evidence>
<dbReference type="Pfam" id="PF07610">
    <property type="entry name" value="DUF1573"/>
    <property type="match status" value="1"/>
</dbReference>
<dbReference type="PANTHER" id="PTHR37833:SF1">
    <property type="entry name" value="SIGNAL PEPTIDE PROTEIN"/>
    <property type="match status" value="1"/>
</dbReference>
<dbReference type="AlphaFoldDB" id="A0A8J3DIH2"/>
<dbReference type="Proteomes" id="UP000642829">
    <property type="component" value="Unassembled WGS sequence"/>
</dbReference>
<dbReference type="Gene3D" id="2.60.40.10">
    <property type="entry name" value="Immunoglobulins"/>
    <property type="match status" value="1"/>
</dbReference>
<dbReference type="InterPro" id="IPR013783">
    <property type="entry name" value="Ig-like_fold"/>
</dbReference>
<evidence type="ECO:0008006" key="3">
    <source>
        <dbReference type="Google" id="ProtNLM"/>
    </source>
</evidence>
<dbReference type="EMBL" id="BMXG01000016">
    <property type="protein sequence ID" value="GHC06601.1"/>
    <property type="molecule type" value="Genomic_DNA"/>
</dbReference>
<accession>A0A8J3DIH2</accession>